<proteinExistence type="predicted"/>
<dbReference type="GeneID" id="28847395"/>
<dbReference type="AlphaFoldDB" id="A0A179FR31"/>
<comment type="caution">
    <text evidence="1">The sequence shown here is derived from an EMBL/GenBank/DDBJ whole genome shotgun (WGS) entry which is preliminary data.</text>
</comment>
<protein>
    <submittedName>
        <fullName evidence="1">LysR family regulatory protein</fullName>
    </submittedName>
</protein>
<dbReference type="Proteomes" id="UP000078397">
    <property type="component" value="Unassembled WGS sequence"/>
</dbReference>
<dbReference type="Gene3D" id="3.30.559.10">
    <property type="entry name" value="Chloramphenicol acetyltransferase-like domain"/>
    <property type="match status" value="2"/>
</dbReference>
<evidence type="ECO:0000313" key="2">
    <source>
        <dbReference type="Proteomes" id="UP000078397"/>
    </source>
</evidence>
<dbReference type="OrthoDB" id="21502at2759"/>
<dbReference type="EMBL" id="LSBJ02000003">
    <property type="protein sequence ID" value="OAQ67601.1"/>
    <property type="molecule type" value="Genomic_DNA"/>
</dbReference>
<sequence length="508" mass="56795">MTVFGRWWKAPDTPNANPADYDIYPVHLMDGAKVNHKVMGWTMRFNDVLDADILHNSIMTLLDIGDWRKLAGRLKRNAKGQLEIHVPKQFTKNAPAFQYKHETKFCDESINYHPIGRVFITPTDEPSIQKLPESLRHFMAPDGYPETVEGLIESNKSQIGVTIVSFKDATLVSLALPHTLGDIVTLVQMIHNWSRVLAGRAKDVPPILDAHTDALEAIANDTSTPSDVTPLMNKQQLGKYALAKWLVRQLWERSQRNRDLRMVYIPKDAYQRLLSKVREEQEQLANSESEKSEPKTRATRIDEVDIITAWLTRIIASQEVGPRPVTILSLYNIRFQLRSLLQAKGMFAQIMVSITSATFPDGTAAKDSVSQIAQSYRQQVAEQSTQDQVVAYLRQVRNELKGGSPSLAMYGEADSLLIFCNPLAKLNLIKMANFAPAVKGSPSADGAAGERRNPPGTIVSNVFNPLNWKDAGLDALFPLGADHTGGNWIMAKMSPESWETLAEELKKL</sequence>
<evidence type="ECO:0000313" key="1">
    <source>
        <dbReference type="EMBL" id="OAQ67601.1"/>
    </source>
</evidence>
<reference evidence="1 2" key="1">
    <citation type="journal article" date="2016" name="PLoS Pathog.">
        <title>Biosynthesis of antibiotic leucinostatins in bio-control fungus Purpureocillium lilacinum and their inhibition on phytophthora revealed by genome mining.</title>
        <authorList>
            <person name="Wang G."/>
            <person name="Liu Z."/>
            <person name="Lin R."/>
            <person name="Li E."/>
            <person name="Mao Z."/>
            <person name="Ling J."/>
            <person name="Yang Y."/>
            <person name="Yin W.B."/>
            <person name="Xie B."/>
        </authorList>
    </citation>
    <scope>NUCLEOTIDE SEQUENCE [LARGE SCALE GENOMIC DNA]</scope>
    <source>
        <strain evidence="1">170</strain>
    </source>
</reference>
<name>A0A179FR31_METCM</name>
<dbReference type="InterPro" id="IPR023213">
    <property type="entry name" value="CAT-like_dom_sf"/>
</dbReference>
<keyword evidence="2" id="KW-1185">Reference proteome</keyword>
<dbReference type="KEGG" id="pchm:VFPPC_03974"/>
<accession>A0A179FR31</accession>
<organism evidence="1 2">
    <name type="scientific">Pochonia chlamydosporia 170</name>
    <dbReference type="NCBI Taxonomy" id="1380566"/>
    <lineage>
        <taxon>Eukaryota</taxon>
        <taxon>Fungi</taxon>
        <taxon>Dikarya</taxon>
        <taxon>Ascomycota</taxon>
        <taxon>Pezizomycotina</taxon>
        <taxon>Sordariomycetes</taxon>
        <taxon>Hypocreomycetidae</taxon>
        <taxon>Hypocreales</taxon>
        <taxon>Clavicipitaceae</taxon>
        <taxon>Pochonia</taxon>
    </lineage>
</organism>
<gene>
    <name evidence="1" type="ORF">VFPPC_03974</name>
</gene>
<dbReference type="RefSeq" id="XP_018144451.1">
    <property type="nucleotide sequence ID" value="XM_018283401.1"/>
</dbReference>